<name>A0A5S3Q4A7_9FLAO</name>
<dbReference type="SUPFAM" id="SSF54427">
    <property type="entry name" value="NTF2-like"/>
    <property type="match status" value="2"/>
</dbReference>
<gene>
    <name evidence="1" type="ORF">FEE95_21895</name>
</gene>
<dbReference type="PROSITE" id="PS51257">
    <property type="entry name" value="PROKAR_LIPOPROTEIN"/>
    <property type="match status" value="1"/>
</dbReference>
<dbReference type="Proteomes" id="UP000310314">
    <property type="component" value="Unassembled WGS sequence"/>
</dbReference>
<dbReference type="RefSeq" id="WP_138660190.1">
    <property type="nucleotide sequence ID" value="NZ_VATY01000009.1"/>
</dbReference>
<dbReference type="InterPro" id="IPR032710">
    <property type="entry name" value="NTF2-like_dom_sf"/>
</dbReference>
<dbReference type="OrthoDB" id="9812089at2"/>
<keyword evidence="2" id="KW-1185">Reference proteome</keyword>
<protein>
    <recommendedName>
        <fullName evidence="3">SnoaL-like domain-containing protein</fullName>
    </recommendedName>
</protein>
<organism evidence="1 2">
    <name type="scientific">Maribacter algarum</name>
    <name type="common">ex Zhang et al. 2020</name>
    <dbReference type="NCBI Taxonomy" id="2578118"/>
    <lineage>
        <taxon>Bacteria</taxon>
        <taxon>Pseudomonadati</taxon>
        <taxon>Bacteroidota</taxon>
        <taxon>Flavobacteriia</taxon>
        <taxon>Flavobacteriales</taxon>
        <taxon>Flavobacteriaceae</taxon>
        <taxon>Maribacter</taxon>
    </lineage>
</organism>
<evidence type="ECO:0008006" key="3">
    <source>
        <dbReference type="Google" id="ProtNLM"/>
    </source>
</evidence>
<reference evidence="1 2" key="1">
    <citation type="submission" date="2019-05" db="EMBL/GenBank/DDBJ databases">
        <authorList>
            <person name="Zhang J.-Y."/>
            <person name="Feg X."/>
            <person name="Du Z.-J."/>
        </authorList>
    </citation>
    <scope>NUCLEOTIDE SEQUENCE [LARGE SCALE GENOMIC DNA]</scope>
    <source>
        <strain evidence="1 2">RZ26</strain>
    </source>
</reference>
<accession>A0A5S3Q4A7</accession>
<proteinExistence type="predicted"/>
<evidence type="ECO:0000313" key="1">
    <source>
        <dbReference type="EMBL" id="TMM51454.1"/>
    </source>
</evidence>
<dbReference type="EMBL" id="VATY01000009">
    <property type="protein sequence ID" value="TMM51454.1"/>
    <property type="molecule type" value="Genomic_DNA"/>
</dbReference>
<dbReference type="AlphaFoldDB" id="A0A5S3Q4A7"/>
<comment type="caution">
    <text evidence="1">The sequence shown here is derived from an EMBL/GenBank/DDBJ whole genome shotgun (WGS) entry which is preliminary data.</text>
</comment>
<evidence type="ECO:0000313" key="2">
    <source>
        <dbReference type="Proteomes" id="UP000310314"/>
    </source>
</evidence>
<sequence>MKSIIALLCAILLVSCIQQNKKKSNKHIENMKHNNKQIVLDFFINAIGKADSTYASKALTNDYIQHNPSVKSGKAGFLEMISFLKQLPKPDNPTKPFMRAISEDNYVVLHFEVEFAGQKKTVLDLYRLDNGLIAEHWDAIKDSSPSTTNGNPEVEGPNMIENKELTNKNKSIVENYVNKVLVTRNFEQMPNYLNSNLIQHNPEIDNGLVSLKSFYKDVSIEKVHRIIGEGNFVVTQSKGKKEGKEWVFYDVYRLDKGKITEHWSVGQLIPENMAHANGMI</sequence>
<dbReference type="Gene3D" id="3.10.450.50">
    <property type="match status" value="2"/>
</dbReference>